<dbReference type="EMBL" id="ABIY02000098">
    <property type="protein sequence ID" value="EDV00264.1"/>
    <property type="molecule type" value="Genomic_DNA"/>
</dbReference>
<reference evidence="1 2" key="2">
    <citation type="submission" date="2008-04" db="EMBL/GenBank/DDBJ databases">
        <authorList>
            <person name="Fulton L."/>
            <person name="Clifton S."/>
            <person name="Fulton B."/>
            <person name="Xu J."/>
            <person name="Minx P."/>
            <person name="Pepin K.H."/>
            <person name="Johnson M."/>
            <person name="Thiruvilangam P."/>
            <person name="Bhonagiri V."/>
            <person name="Nash W.E."/>
            <person name="Mardis E.R."/>
            <person name="Wilson R.K."/>
        </authorList>
    </citation>
    <scope>NUCLEOTIDE SEQUENCE [LARGE SCALE GENOMIC DNA]</scope>
    <source>
        <strain evidence="1 2">DSM 17136</strain>
    </source>
</reference>
<gene>
    <name evidence="1" type="ORF">BACCOP_02745</name>
</gene>
<dbReference type="eggNOG" id="COG3209">
    <property type="taxonomic scope" value="Bacteria"/>
</dbReference>
<organism evidence="1 2">
    <name type="scientific">Phocaeicola coprocola DSM 17136</name>
    <dbReference type="NCBI Taxonomy" id="470145"/>
    <lineage>
        <taxon>Bacteria</taxon>
        <taxon>Pseudomonadati</taxon>
        <taxon>Bacteroidota</taxon>
        <taxon>Bacteroidia</taxon>
        <taxon>Bacteroidales</taxon>
        <taxon>Bacteroidaceae</taxon>
        <taxon>Phocaeicola</taxon>
    </lineage>
</organism>
<dbReference type="Proteomes" id="UP000003146">
    <property type="component" value="Unassembled WGS sequence"/>
</dbReference>
<accession>B3JL91</accession>
<evidence type="ECO:0000313" key="2">
    <source>
        <dbReference type="Proteomes" id="UP000003146"/>
    </source>
</evidence>
<sequence length="263" mass="29481">MAHAYTYDALYRLASATGTYAGADSKTASYRLEMGYDNMHRIVSKKQHLTQQGVQFDGKLHVGYDLAYTYGKTEGKKFQLAEVKDANYRTEENPDSVAKVDNSHTYTYDANGNLVYVNTGRIKQDGTLDSTAAERKLRWDEENRLTASDDNGFVTNYWYDADGERTVKTSGEGEQLYVNSEFAGGRTNTAKFSLYVSPYLVANQGGRYTKHIYIGSQRIVSKIGDFASYGSDPRRIQYAGSETDGLSVNYKPRLFHLSLDKGT</sequence>
<dbReference type="Gene3D" id="2.180.10.10">
    <property type="entry name" value="RHS repeat-associated core"/>
    <property type="match status" value="1"/>
</dbReference>
<evidence type="ECO:0000313" key="1">
    <source>
        <dbReference type="EMBL" id="EDV00264.1"/>
    </source>
</evidence>
<protein>
    <submittedName>
        <fullName evidence="1">YD repeat protein (3 repeats)</fullName>
    </submittedName>
</protein>
<proteinExistence type="predicted"/>
<name>B3JL91_9BACT</name>
<dbReference type="HOGENOM" id="CLU_1056251_0_0_10"/>
<dbReference type="STRING" id="470145.BACCOP_02745"/>
<reference evidence="1 2" key="1">
    <citation type="submission" date="2008-04" db="EMBL/GenBank/DDBJ databases">
        <title>Draft genome sequence of Bacteroides coprocola (DSM 17136).</title>
        <authorList>
            <person name="Sudarsanam P."/>
            <person name="Ley R."/>
            <person name="Guruge J."/>
            <person name="Turnbaugh P.J."/>
            <person name="Mahowald M."/>
            <person name="Liep D."/>
            <person name="Gordon J."/>
        </authorList>
    </citation>
    <scope>NUCLEOTIDE SEQUENCE [LARGE SCALE GENOMIC DNA]</scope>
    <source>
        <strain evidence="1 2">DSM 17136</strain>
    </source>
</reference>
<comment type="caution">
    <text evidence="1">The sequence shown here is derived from an EMBL/GenBank/DDBJ whole genome shotgun (WGS) entry which is preliminary data.</text>
</comment>
<dbReference type="AlphaFoldDB" id="B3JL91"/>